<proteinExistence type="predicted"/>
<name>A0AAD7NNL1_9AGAR</name>
<comment type="caution">
    <text evidence="2">The sequence shown here is derived from an EMBL/GenBank/DDBJ whole genome shotgun (WGS) entry which is preliminary data.</text>
</comment>
<keyword evidence="3" id="KW-1185">Reference proteome</keyword>
<reference evidence="2" key="1">
    <citation type="submission" date="2023-03" db="EMBL/GenBank/DDBJ databases">
        <title>Massive genome expansion in bonnet fungi (Mycena s.s.) driven by repeated elements and novel gene families across ecological guilds.</title>
        <authorList>
            <consortium name="Lawrence Berkeley National Laboratory"/>
            <person name="Harder C.B."/>
            <person name="Miyauchi S."/>
            <person name="Viragh M."/>
            <person name="Kuo A."/>
            <person name="Thoen E."/>
            <person name="Andreopoulos B."/>
            <person name="Lu D."/>
            <person name="Skrede I."/>
            <person name="Drula E."/>
            <person name="Henrissat B."/>
            <person name="Morin E."/>
            <person name="Kohler A."/>
            <person name="Barry K."/>
            <person name="LaButti K."/>
            <person name="Morin E."/>
            <person name="Salamov A."/>
            <person name="Lipzen A."/>
            <person name="Mereny Z."/>
            <person name="Hegedus B."/>
            <person name="Baldrian P."/>
            <person name="Stursova M."/>
            <person name="Weitz H."/>
            <person name="Taylor A."/>
            <person name="Grigoriev I.V."/>
            <person name="Nagy L.G."/>
            <person name="Martin F."/>
            <person name="Kauserud H."/>
        </authorList>
    </citation>
    <scope>NUCLEOTIDE SEQUENCE</scope>
    <source>
        <strain evidence="2">CBHHK182m</strain>
    </source>
</reference>
<accession>A0AAD7NNL1</accession>
<dbReference type="AlphaFoldDB" id="A0AAD7NNL1"/>
<dbReference type="EMBL" id="JARKIB010000020">
    <property type="protein sequence ID" value="KAJ7768284.1"/>
    <property type="molecule type" value="Genomic_DNA"/>
</dbReference>
<gene>
    <name evidence="2" type="ORF">B0H16DRAFT_1882191</name>
</gene>
<organism evidence="2 3">
    <name type="scientific">Mycena metata</name>
    <dbReference type="NCBI Taxonomy" id="1033252"/>
    <lineage>
        <taxon>Eukaryota</taxon>
        <taxon>Fungi</taxon>
        <taxon>Dikarya</taxon>
        <taxon>Basidiomycota</taxon>
        <taxon>Agaricomycotina</taxon>
        <taxon>Agaricomycetes</taxon>
        <taxon>Agaricomycetidae</taxon>
        <taxon>Agaricales</taxon>
        <taxon>Marasmiineae</taxon>
        <taxon>Mycenaceae</taxon>
        <taxon>Mycena</taxon>
    </lineage>
</organism>
<evidence type="ECO:0000313" key="2">
    <source>
        <dbReference type="EMBL" id="KAJ7768284.1"/>
    </source>
</evidence>
<sequence length="428" mass="46790">MASSYEALSALGAPISLEEYTRLSTGVLGDALSFLSEHIVGRHAAATARKTVFLYQEAQAKSQLKQPATTRSRADKAVARLASAKTSSRVHSTQLADLQSKVDIASTRGDGLRSNLDDKRVLLLLLNVLEAKQNLRMKRIEALTHAIDDLRSVPSRPVGGKCSGSLDQVRKTTPNTQQRARVVIYPSLPPPPQLPRPSHTRDRLADLHVSMIRLHREALGKTSVGLKPERNRPTDRALDAKSRTVRAKSDQLQPLVNRTAALNLSCERRLASISTSTSALRQSVLEVQDCVPGLKGHVDVLRGLILAARATRQHDAEVQPFAVLVARACRMPETSSVPAILEEVERVVRRAHRRRTLLTQGQLLPPEAVPTSLMDTYRRTSQEAHTRATTLLTRKANKAGTGLSLASEVEQLVGEVRKVVGISISAKE</sequence>
<feature type="region of interest" description="Disordered" evidence="1">
    <location>
        <begin position="156"/>
        <end position="176"/>
    </location>
</feature>
<protein>
    <submittedName>
        <fullName evidence="2">Uncharacterized protein</fullName>
    </submittedName>
</protein>
<evidence type="ECO:0000313" key="3">
    <source>
        <dbReference type="Proteomes" id="UP001215598"/>
    </source>
</evidence>
<evidence type="ECO:0000256" key="1">
    <source>
        <dbReference type="SAM" id="MobiDB-lite"/>
    </source>
</evidence>
<dbReference type="Proteomes" id="UP001215598">
    <property type="component" value="Unassembled WGS sequence"/>
</dbReference>